<dbReference type="GO" id="GO:1901909">
    <property type="term" value="P:diadenosine hexaphosphate catabolic process"/>
    <property type="evidence" value="ECO:0007669"/>
    <property type="project" value="TreeGrafter"/>
</dbReference>
<comment type="cofactor">
    <cofactor evidence="1">
        <name>Mg(2+)</name>
        <dbReference type="ChEBI" id="CHEBI:18420"/>
    </cofactor>
</comment>
<accession>A0A6N9T878</accession>
<dbReference type="GO" id="GO:0034431">
    <property type="term" value="F:bis(5'-adenosyl)-hexaphosphatase activity"/>
    <property type="evidence" value="ECO:0007669"/>
    <property type="project" value="TreeGrafter"/>
</dbReference>
<dbReference type="GO" id="GO:1901907">
    <property type="term" value="P:diadenosine pentaphosphate catabolic process"/>
    <property type="evidence" value="ECO:0007669"/>
    <property type="project" value="TreeGrafter"/>
</dbReference>
<dbReference type="GO" id="GO:0008486">
    <property type="term" value="F:diphosphoinositol-polyphosphate diphosphatase activity"/>
    <property type="evidence" value="ECO:0007669"/>
    <property type="project" value="TreeGrafter"/>
</dbReference>
<dbReference type="Pfam" id="PF00293">
    <property type="entry name" value="NUDIX"/>
    <property type="match status" value="1"/>
</dbReference>
<dbReference type="Gene3D" id="3.90.79.10">
    <property type="entry name" value="Nucleoside Triphosphate Pyrophosphohydrolase"/>
    <property type="match status" value="1"/>
</dbReference>
<evidence type="ECO:0000256" key="3">
    <source>
        <dbReference type="ARBA" id="ARBA00022801"/>
    </source>
</evidence>
<feature type="domain" description="Nudix hydrolase" evidence="5">
    <location>
        <begin position="13"/>
        <end position="79"/>
    </location>
</feature>
<dbReference type="InterPro" id="IPR015797">
    <property type="entry name" value="NUDIX_hydrolase-like_dom_sf"/>
</dbReference>
<dbReference type="InterPro" id="IPR000086">
    <property type="entry name" value="NUDIX_hydrolase_dom"/>
</dbReference>
<sequence>MKKQKRRQQVAALPYWIDPDGKLKLLLVTSRDTGRWVLPKGWPMKGRRPHKAAQIEAFEEAGIDGKSRKRAIGTYDYDKDGQIPCRVQVRRIRAARVP</sequence>
<dbReference type="PANTHER" id="PTHR12629">
    <property type="entry name" value="DIPHOSPHOINOSITOL POLYPHOSPHATE PHOSPHOHYDROLASE"/>
    <property type="match status" value="1"/>
</dbReference>
<evidence type="ECO:0000256" key="2">
    <source>
        <dbReference type="ARBA" id="ARBA00022723"/>
    </source>
</evidence>
<keyword evidence="7" id="KW-1185">Reference proteome</keyword>
<evidence type="ECO:0000313" key="7">
    <source>
        <dbReference type="Proteomes" id="UP000469011"/>
    </source>
</evidence>
<dbReference type="Proteomes" id="UP000469011">
    <property type="component" value="Unassembled WGS sequence"/>
</dbReference>
<dbReference type="GO" id="GO:0071543">
    <property type="term" value="P:diphosphoinositol polyphosphate metabolic process"/>
    <property type="evidence" value="ECO:0007669"/>
    <property type="project" value="TreeGrafter"/>
</dbReference>
<dbReference type="GO" id="GO:0034432">
    <property type="term" value="F:bis(5'-adenosyl)-pentaphosphatase activity"/>
    <property type="evidence" value="ECO:0007669"/>
    <property type="project" value="TreeGrafter"/>
</dbReference>
<dbReference type="EMBL" id="JAAAMG010000034">
    <property type="protein sequence ID" value="NDW07624.1"/>
    <property type="molecule type" value="Genomic_DNA"/>
</dbReference>
<dbReference type="SUPFAM" id="SSF55811">
    <property type="entry name" value="Nudix"/>
    <property type="match status" value="1"/>
</dbReference>
<dbReference type="PANTHER" id="PTHR12629:SF0">
    <property type="entry name" value="DIPHOSPHOINOSITOL-POLYPHOSPHATE DIPHOSPHATASE"/>
    <property type="match status" value="1"/>
</dbReference>
<dbReference type="GO" id="GO:1901911">
    <property type="term" value="P:adenosine 5'-(hexahydrogen pentaphosphate) catabolic process"/>
    <property type="evidence" value="ECO:0007669"/>
    <property type="project" value="TreeGrafter"/>
</dbReference>
<comment type="caution">
    <text evidence="6">The sequence shown here is derived from an EMBL/GenBank/DDBJ whole genome shotgun (WGS) entry which is preliminary data.</text>
</comment>
<dbReference type="CDD" id="cd04666">
    <property type="entry name" value="NUDIX_DIPP2_like_Nudt4"/>
    <property type="match status" value="1"/>
</dbReference>
<dbReference type="GO" id="GO:0000298">
    <property type="term" value="F:endopolyphosphatase activity"/>
    <property type="evidence" value="ECO:0007669"/>
    <property type="project" value="TreeGrafter"/>
</dbReference>
<dbReference type="GO" id="GO:0046872">
    <property type="term" value="F:metal ion binding"/>
    <property type="evidence" value="ECO:0007669"/>
    <property type="project" value="UniProtKB-KW"/>
</dbReference>
<proteinExistence type="predicted"/>
<keyword evidence="3" id="KW-0378">Hydrolase</keyword>
<reference evidence="6 7" key="1">
    <citation type="submission" date="2020-01" db="EMBL/GenBank/DDBJ databases">
        <title>Jiella pacifica sp. nov.</title>
        <authorList>
            <person name="Xue Z."/>
            <person name="Zhu S."/>
            <person name="Chen J."/>
            <person name="Yang J."/>
        </authorList>
    </citation>
    <scope>NUCLEOTIDE SEQUENCE [LARGE SCALE GENOMIC DNA]</scope>
    <source>
        <strain evidence="6 7">40Bstr34</strain>
    </source>
</reference>
<name>A0A6N9T878_9HYPH</name>
<protein>
    <submittedName>
        <fullName evidence="6">NUDIX domain-containing protein</fullName>
    </submittedName>
</protein>
<dbReference type="GO" id="GO:0005737">
    <property type="term" value="C:cytoplasm"/>
    <property type="evidence" value="ECO:0007669"/>
    <property type="project" value="TreeGrafter"/>
</dbReference>
<dbReference type="RefSeq" id="WP_163466107.1">
    <property type="nucleotide sequence ID" value="NZ_JAAAMG010000034.1"/>
</dbReference>
<keyword evidence="2" id="KW-0479">Metal-binding</keyword>
<organism evidence="6 7">
    <name type="scientific">Jiella pacifica</name>
    <dbReference type="NCBI Taxonomy" id="2696469"/>
    <lineage>
        <taxon>Bacteria</taxon>
        <taxon>Pseudomonadati</taxon>
        <taxon>Pseudomonadota</taxon>
        <taxon>Alphaproteobacteria</taxon>
        <taxon>Hyphomicrobiales</taxon>
        <taxon>Aurantimonadaceae</taxon>
        <taxon>Jiella</taxon>
    </lineage>
</organism>
<keyword evidence="4" id="KW-0460">Magnesium</keyword>
<evidence type="ECO:0000256" key="1">
    <source>
        <dbReference type="ARBA" id="ARBA00001946"/>
    </source>
</evidence>
<gene>
    <name evidence="6" type="ORF">GTK09_24730</name>
</gene>
<dbReference type="InterPro" id="IPR047198">
    <property type="entry name" value="DDP-like_NUDIX"/>
</dbReference>
<evidence type="ECO:0000313" key="6">
    <source>
        <dbReference type="EMBL" id="NDW07624.1"/>
    </source>
</evidence>
<evidence type="ECO:0000256" key="4">
    <source>
        <dbReference type="ARBA" id="ARBA00022842"/>
    </source>
</evidence>
<evidence type="ECO:0000259" key="5">
    <source>
        <dbReference type="Pfam" id="PF00293"/>
    </source>
</evidence>
<dbReference type="AlphaFoldDB" id="A0A6N9T878"/>